<evidence type="ECO:0000259" key="11">
    <source>
        <dbReference type="Pfam" id="PF25508"/>
    </source>
</evidence>
<feature type="transmembrane region" description="Helical" evidence="9">
    <location>
        <begin position="724"/>
        <end position="740"/>
    </location>
</feature>
<reference evidence="12" key="1">
    <citation type="submission" date="2021-02" db="EMBL/GenBank/DDBJ databases">
        <authorList>
            <person name="Nowell W R."/>
        </authorList>
    </citation>
    <scope>NUCLEOTIDE SEQUENCE</scope>
</reference>
<evidence type="ECO:0000256" key="3">
    <source>
        <dbReference type="ARBA" id="ARBA00022692"/>
    </source>
</evidence>
<organism evidence="12 13">
    <name type="scientific">Adineta steineri</name>
    <dbReference type="NCBI Taxonomy" id="433720"/>
    <lineage>
        <taxon>Eukaryota</taxon>
        <taxon>Metazoa</taxon>
        <taxon>Spiralia</taxon>
        <taxon>Gnathifera</taxon>
        <taxon>Rotifera</taxon>
        <taxon>Eurotatoria</taxon>
        <taxon>Bdelloidea</taxon>
        <taxon>Adinetida</taxon>
        <taxon>Adinetidae</taxon>
        <taxon>Adineta</taxon>
    </lineage>
</organism>
<evidence type="ECO:0000256" key="9">
    <source>
        <dbReference type="SAM" id="Phobius"/>
    </source>
</evidence>
<feature type="transmembrane region" description="Helical" evidence="9">
    <location>
        <begin position="692"/>
        <end position="712"/>
    </location>
</feature>
<evidence type="ECO:0000256" key="8">
    <source>
        <dbReference type="SAM" id="MobiDB-lite"/>
    </source>
</evidence>
<evidence type="ECO:0008006" key="14">
    <source>
        <dbReference type="Google" id="ProtNLM"/>
    </source>
</evidence>
<evidence type="ECO:0000256" key="7">
    <source>
        <dbReference type="ARBA" id="ARBA00023303"/>
    </source>
</evidence>
<evidence type="ECO:0000313" key="12">
    <source>
        <dbReference type="EMBL" id="CAF3605241.1"/>
    </source>
</evidence>
<dbReference type="Pfam" id="PF18139">
    <property type="entry name" value="LSDAT_euk"/>
    <property type="match status" value="1"/>
</dbReference>
<keyword evidence="7" id="KW-0407">Ion channel</keyword>
<evidence type="ECO:0000256" key="4">
    <source>
        <dbReference type="ARBA" id="ARBA00022989"/>
    </source>
</evidence>
<dbReference type="GO" id="GO:0005886">
    <property type="term" value="C:plasma membrane"/>
    <property type="evidence" value="ECO:0007669"/>
    <property type="project" value="TreeGrafter"/>
</dbReference>
<evidence type="ECO:0000313" key="13">
    <source>
        <dbReference type="Proteomes" id="UP000663844"/>
    </source>
</evidence>
<feature type="transmembrane region" description="Helical" evidence="9">
    <location>
        <begin position="771"/>
        <end position="791"/>
    </location>
</feature>
<name>A0A818NHD5_9BILA</name>
<gene>
    <name evidence="12" type="ORF">OXD698_LOCUS6631</name>
</gene>
<evidence type="ECO:0000256" key="5">
    <source>
        <dbReference type="ARBA" id="ARBA00023065"/>
    </source>
</evidence>
<feature type="region of interest" description="Disordered" evidence="8">
    <location>
        <begin position="1000"/>
        <end position="1039"/>
    </location>
</feature>
<proteinExistence type="predicted"/>
<dbReference type="Proteomes" id="UP000663844">
    <property type="component" value="Unassembled WGS sequence"/>
</dbReference>
<keyword evidence="2" id="KW-0813">Transport</keyword>
<dbReference type="EMBL" id="CAJOAZ010000291">
    <property type="protein sequence ID" value="CAF3605241.1"/>
    <property type="molecule type" value="Genomic_DNA"/>
</dbReference>
<keyword evidence="5" id="KW-0406">Ion transport</keyword>
<feature type="compositionally biased region" description="Polar residues" evidence="8">
    <location>
        <begin position="1028"/>
        <end position="1039"/>
    </location>
</feature>
<comment type="caution">
    <text evidence="12">The sequence shown here is derived from an EMBL/GenBank/DDBJ whole genome shotgun (WGS) entry which is preliminary data.</text>
</comment>
<feature type="compositionally biased region" description="Polar residues" evidence="8">
    <location>
        <begin position="1000"/>
        <end position="1017"/>
    </location>
</feature>
<accession>A0A818NHD5</accession>
<dbReference type="InterPro" id="IPR041491">
    <property type="entry name" value="TRPM_SLOG"/>
</dbReference>
<sequence length="1057" mass="121674">MEYWSIQIVPYYLHCDIDTNLDKLCLVLLGIWDTHVPGLIMHMVSDTSSLLNAKLEREILKGISDAATASDACIVTSGYKEDNISQIVAEVIYKSRVKNPEINFSAIGVGKWGNIRDVPTIKPRTTNTQCDSCKNNNNDAAQDTALGRYTLMPNLTQYIFFDDGTYDSMDNGDFASKLAEKISRGAQRKIPLVTILVGADLHALELIFTNLESNIPVLIIDQSGPLATIMCKHLKLTENMFKPTKNQNEELTKCDGHHDNTGNDIDTHLLDLRVVGKTTLKDVLNKFGNMRLTIIKDIQKLYDIIRQKEYTIVAQENLSQIDNRQVMTADDQMRRALRWSIVDDTDGHLIISAVNWKDTKKIHDNRKLIIDAMSKNLVVFVSNFVKLGIDFAALFASTADSKKDDIRGPWSLYLKKLYSEKMRKNTDSLYLLEKIDTELNFKKEPHVTRVLKELVGDFMKPFYKSESSPEGNQVEAEIPNRKIDSEYIYRDLFLWCVLTHRLDMAKIFLNQMKTRICSALIASKILKSLLQYAPDHDLQDKLSLEAEDFEMYAIECVRCSYLYDREQVCELIIRRVDLYGGVTCLQMAIAADDKKFLNEDACNALLTNIWFDKIDPVQERTRLIINLFTMGFAQFGFSIYDKNQSQEKNAINRSIAKRQLAKNGIDYGDDYQTNEPIRKHFLHFHNRPIVKYCYTCFGYILFLLFFSYYMLFAFDPPSDSNPDIHWTEILTIIFVTTMFLEDCRQFYFQDDLSWTSKILTYFDLKNRSSNLCLVLPAYVLFYVGLILRFVLQDETTFGAASFTIGNVQEKAQYIWAYDRCGLVRDYYGRPALFPPFTFLISLAEFCRWCRRQRHHTNEKKKRYFKMIPADDSPNLDKSWSEFERYSTNDYVRRLLDEQAVAASNIITTDVTSEILSTNRKELKHLASDIHQLNDSLTHSRTETDDKLLSIESTVSNLQGQVDHVNTRLDTMIDSLDWIMSAIERVKMAKTDPPIIKQNSRISISNQGQQEPPNNAQDNLRHRKPDGGSITQQAKQETSTASDICIIMPDEPNDEQNV</sequence>
<protein>
    <recommendedName>
        <fullName evidence="14">TRPM SLOG domain-containing protein</fullName>
    </recommendedName>
</protein>
<keyword evidence="4 9" id="KW-1133">Transmembrane helix</keyword>
<comment type="subcellular location">
    <subcellularLocation>
        <location evidence="1">Membrane</location>
        <topology evidence="1">Multi-pass membrane protein</topology>
    </subcellularLocation>
</comment>
<dbReference type="PANTHER" id="PTHR13800">
    <property type="entry name" value="TRANSIENT RECEPTOR POTENTIAL CATION CHANNEL, SUBFAMILY M, MEMBER 6"/>
    <property type="match status" value="1"/>
</dbReference>
<evidence type="ECO:0000256" key="2">
    <source>
        <dbReference type="ARBA" id="ARBA00022448"/>
    </source>
</evidence>
<dbReference type="AlphaFoldDB" id="A0A818NHD5"/>
<feature type="transmembrane region" description="Helical" evidence="9">
    <location>
        <begin position="623"/>
        <end position="640"/>
    </location>
</feature>
<feature type="domain" description="TRPM SLOG" evidence="10">
    <location>
        <begin position="12"/>
        <end position="251"/>
    </location>
</feature>
<dbReference type="InterPro" id="IPR050927">
    <property type="entry name" value="TRPM"/>
</dbReference>
<evidence type="ECO:0000259" key="10">
    <source>
        <dbReference type="Pfam" id="PF18139"/>
    </source>
</evidence>
<evidence type="ECO:0000256" key="1">
    <source>
        <dbReference type="ARBA" id="ARBA00004141"/>
    </source>
</evidence>
<keyword evidence="6 9" id="KW-0472">Membrane</keyword>
<dbReference type="Pfam" id="PF25508">
    <property type="entry name" value="TRPM2"/>
    <property type="match status" value="1"/>
</dbReference>
<dbReference type="PANTHER" id="PTHR13800:SF12">
    <property type="entry name" value="TRANSIENT RECEPTOR POTENTIAL CATION CHANNEL SUBFAMILY M MEMBER-LIKE 2"/>
    <property type="match status" value="1"/>
</dbReference>
<evidence type="ECO:0000256" key="6">
    <source>
        <dbReference type="ARBA" id="ARBA00023136"/>
    </source>
</evidence>
<dbReference type="InterPro" id="IPR057366">
    <property type="entry name" value="TRPM-like"/>
</dbReference>
<feature type="domain" description="TRPM-like" evidence="11">
    <location>
        <begin position="411"/>
        <end position="597"/>
    </location>
</feature>
<keyword evidence="3 9" id="KW-0812">Transmembrane</keyword>
<dbReference type="GO" id="GO:0099604">
    <property type="term" value="F:ligand-gated calcium channel activity"/>
    <property type="evidence" value="ECO:0007669"/>
    <property type="project" value="TreeGrafter"/>
</dbReference>